<dbReference type="AlphaFoldDB" id="A0A9P6AFI8"/>
<evidence type="ECO:0000313" key="3">
    <source>
        <dbReference type="Proteomes" id="UP000886523"/>
    </source>
</evidence>
<proteinExistence type="predicted"/>
<gene>
    <name evidence="2" type="ORF">BS47DRAFT_1369119</name>
</gene>
<sequence length="143" mass="16190">MRSARTLSFWKGWHLTLFGYRLLLALRLCLRNYAATHRTGKPTTTHPWQRVCGHTRSWPDPGHEVGPHLITGMRMAKPQADTCDRLNRNPRSQTQPPNGNPPNKDPKQGVNHELGTPQMNHTPAVAAGVWFYLRSSPELPPTK</sequence>
<accession>A0A9P6AFI8</accession>
<name>A0A9P6AFI8_9AGAM</name>
<protein>
    <submittedName>
        <fullName evidence="2">Uncharacterized protein</fullName>
    </submittedName>
</protein>
<dbReference type="Proteomes" id="UP000886523">
    <property type="component" value="Unassembled WGS sequence"/>
</dbReference>
<feature type="region of interest" description="Disordered" evidence="1">
    <location>
        <begin position="75"/>
        <end position="120"/>
    </location>
</feature>
<comment type="caution">
    <text evidence="2">The sequence shown here is derived from an EMBL/GenBank/DDBJ whole genome shotgun (WGS) entry which is preliminary data.</text>
</comment>
<reference evidence="2" key="1">
    <citation type="journal article" date="2020" name="Nat. Commun.">
        <title>Large-scale genome sequencing of mycorrhizal fungi provides insights into the early evolution of symbiotic traits.</title>
        <authorList>
            <person name="Miyauchi S."/>
            <person name="Kiss E."/>
            <person name="Kuo A."/>
            <person name="Drula E."/>
            <person name="Kohler A."/>
            <person name="Sanchez-Garcia M."/>
            <person name="Morin E."/>
            <person name="Andreopoulos B."/>
            <person name="Barry K.W."/>
            <person name="Bonito G."/>
            <person name="Buee M."/>
            <person name="Carver A."/>
            <person name="Chen C."/>
            <person name="Cichocki N."/>
            <person name="Clum A."/>
            <person name="Culley D."/>
            <person name="Crous P.W."/>
            <person name="Fauchery L."/>
            <person name="Girlanda M."/>
            <person name="Hayes R.D."/>
            <person name="Keri Z."/>
            <person name="LaButti K."/>
            <person name="Lipzen A."/>
            <person name="Lombard V."/>
            <person name="Magnuson J."/>
            <person name="Maillard F."/>
            <person name="Murat C."/>
            <person name="Nolan M."/>
            <person name="Ohm R.A."/>
            <person name="Pangilinan J."/>
            <person name="Pereira M.F."/>
            <person name="Perotto S."/>
            <person name="Peter M."/>
            <person name="Pfister S."/>
            <person name="Riley R."/>
            <person name="Sitrit Y."/>
            <person name="Stielow J.B."/>
            <person name="Szollosi G."/>
            <person name="Zifcakova L."/>
            <person name="Stursova M."/>
            <person name="Spatafora J.W."/>
            <person name="Tedersoo L."/>
            <person name="Vaario L.M."/>
            <person name="Yamada A."/>
            <person name="Yan M."/>
            <person name="Wang P."/>
            <person name="Xu J."/>
            <person name="Bruns T."/>
            <person name="Baldrian P."/>
            <person name="Vilgalys R."/>
            <person name="Dunand C."/>
            <person name="Henrissat B."/>
            <person name="Grigoriev I.V."/>
            <person name="Hibbett D."/>
            <person name="Nagy L.G."/>
            <person name="Martin F.M."/>
        </authorList>
    </citation>
    <scope>NUCLEOTIDE SEQUENCE</scope>
    <source>
        <strain evidence="2">UP504</strain>
    </source>
</reference>
<evidence type="ECO:0000256" key="1">
    <source>
        <dbReference type="SAM" id="MobiDB-lite"/>
    </source>
</evidence>
<evidence type="ECO:0000313" key="2">
    <source>
        <dbReference type="EMBL" id="KAF9503986.1"/>
    </source>
</evidence>
<organism evidence="2 3">
    <name type="scientific">Hydnum rufescens UP504</name>
    <dbReference type="NCBI Taxonomy" id="1448309"/>
    <lineage>
        <taxon>Eukaryota</taxon>
        <taxon>Fungi</taxon>
        <taxon>Dikarya</taxon>
        <taxon>Basidiomycota</taxon>
        <taxon>Agaricomycotina</taxon>
        <taxon>Agaricomycetes</taxon>
        <taxon>Cantharellales</taxon>
        <taxon>Hydnaceae</taxon>
        <taxon>Hydnum</taxon>
    </lineage>
</organism>
<keyword evidence="3" id="KW-1185">Reference proteome</keyword>
<dbReference type="EMBL" id="MU129278">
    <property type="protein sequence ID" value="KAF9503986.1"/>
    <property type="molecule type" value="Genomic_DNA"/>
</dbReference>